<comment type="caution">
    <text evidence="1">The sequence shown here is derived from an EMBL/GenBank/DDBJ whole genome shotgun (WGS) entry which is preliminary data.</text>
</comment>
<reference evidence="1" key="1">
    <citation type="submission" date="2023-07" db="EMBL/GenBank/DDBJ databases">
        <title>The genome sequence of Rhodocytophaga aerolata KACC 12507.</title>
        <authorList>
            <person name="Zhang X."/>
        </authorList>
    </citation>
    <scope>NUCLEOTIDE SEQUENCE</scope>
    <source>
        <strain evidence="1">KACC 12507</strain>
    </source>
</reference>
<protein>
    <recommendedName>
        <fullName evidence="3">STAS/SEC14 domain-containing protein</fullName>
    </recommendedName>
</protein>
<evidence type="ECO:0008006" key="3">
    <source>
        <dbReference type="Google" id="ProtNLM"/>
    </source>
</evidence>
<dbReference type="EMBL" id="JAUKPO010000007">
    <property type="protein sequence ID" value="MDO1447351.1"/>
    <property type="molecule type" value="Genomic_DNA"/>
</dbReference>
<organism evidence="1 2">
    <name type="scientific">Rhodocytophaga aerolata</name>
    <dbReference type="NCBI Taxonomy" id="455078"/>
    <lineage>
        <taxon>Bacteria</taxon>
        <taxon>Pseudomonadati</taxon>
        <taxon>Bacteroidota</taxon>
        <taxon>Cytophagia</taxon>
        <taxon>Cytophagales</taxon>
        <taxon>Rhodocytophagaceae</taxon>
        <taxon>Rhodocytophaga</taxon>
    </lineage>
</organism>
<evidence type="ECO:0000313" key="1">
    <source>
        <dbReference type="EMBL" id="MDO1447351.1"/>
    </source>
</evidence>
<gene>
    <name evidence="1" type="ORF">Q0590_13870</name>
</gene>
<proteinExistence type="predicted"/>
<accession>A0ABT8R5H7</accession>
<keyword evidence="2" id="KW-1185">Reference proteome</keyword>
<dbReference type="Proteomes" id="UP001168528">
    <property type="component" value="Unassembled WGS sequence"/>
</dbReference>
<evidence type="ECO:0000313" key="2">
    <source>
        <dbReference type="Proteomes" id="UP001168528"/>
    </source>
</evidence>
<name>A0ABT8R5H7_9BACT</name>
<sequence>MTIYEETDFYTIAIDEEVPCFHGMLRGYARSSEDFRAVMVKAYTYAAEHAKKYPRFYWLSDVRDLRIVIDEDIAWLVEWLNPRLVEAGITHMAAVQPMSFFGQFSVNEYAAMTDPSGLVISFFPDVEKAKAWLKSL</sequence>
<dbReference type="RefSeq" id="WP_302038156.1">
    <property type="nucleotide sequence ID" value="NZ_JAUKPO010000007.1"/>
</dbReference>